<evidence type="ECO:0000313" key="2">
    <source>
        <dbReference type="EMBL" id="NKY97457.1"/>
    </source>
</evidence>
<dbReference type="RefSeq" id="WP_061081964.1">
    <property type="nucleotide sequence ID" value="NZ_JAAXPG010000005.1"/>
</dbReference>
<reference evidence="2 3" key="1">
    <citation type="submission" date="2020-04" db="EMBL/GenBank/DDBJ databases">
        <title>MicrobeNet Type strains.</title>
        <authorList>
            <person name="Nicholson A.C."/>
        </authorList>
    </citation>
    <scope>NUCLEOTIDE SEQUENCE [LARGE SCALE GENOMIC DNA]</scope>
    <source>
        <strain evidence="2 3">ATCC 23612</strain>
    </source>
</reference>
<accession>A0A7X6MAY6</accession>
<dbReference type="Pfam" id="PF00293">
    <property type="entry name" value="NUDIX"/>
    <property type="match status" value="1"/>
</dbReference>
<dbReference type="Proteomes" id="UP000553209">
    <property type="component" value="Unassembled WGS sequence"/>
</dbReference>
<sequence>MSLHADARAVLGAWTAPDARQEELRRSYLDHLEAHGDGMWRSCLPGHVTASTAIISADGSRAVLTLHRIHRIWLQTGGHCEPEDTTLGAAALREAAEESGIRGLTLLPEPVGLDRHAVPCGGGSFHLDVQYAAVAPEDAVLVRDPDESADLGWFPVDDLPEPSDEVCRSLVRTAAAAVARHLRSSARPLGTDPGTR</sequence>
<evidence type="ECO:0000313" key="3">
    <source>
        <dbReference type="Proteomes" id="UP000553209"/>
    </source>
</evidence>
<dbReference type="AlphaFoldDB" id="A0A7X6MAY6"/>
<keyword evidence="3" id="KW-1185">Reference proteome</keyword>
<dbReference type="Gene3D" id="3.90.79.10">
    <property type="entry name" value="Nucleoside Triphosphate Pyrophosphohydrolase"/>
    <property type="match status" value="1"/>
</dbReference>
<protein>
    <submittedName>
        <fullName evidence="2">NUDIX domain-containing protein</fullName>
    </submittedName>
</protein>
<name>A0A7X6MAY6_9ACTN</name>
<dbReference type="PROSITE" id="PS51462">
    <property type="entry name" value="NUDIX"/>
    <property type="match status" value="1"/>
</dbReference>
<dbReference type="SUPFAM" id="SSF55811">
    <property type="entry name" value="Nudix"/>
    <property type="match status" value="1"/>
</dbReference>
<gene>
    <name evidence="2" type="ORF">HGB44_07190</name>
</gene>
<proteinExistence type="predicted"/>
<organism evidence="2 3">
    <name type="scientific">Nocardiopsis alborubida</name>
    <dbReference type="NCBI Taxonomy" id="146802"/>
    <lineage>
        <taxon>Bacteria</taxon>
        <taxon>Bacillati</taxon>
        <taxon>Actinomycetota</taxon>
        <taxon>Actinomycetes</taxon>
        <taxon>Streptosporangiales</taxon>
        <taxon>Nocardiopsidaceae</taxon>
        <taxon>Nocardiopsis</taxon>
    </lineage>
</organism>
<evidence type="ECO:0000259" key="1">
    <source>
        <dbReference type="PROSITE" id="PS51462"/>
    </source>
</evidence>
<dbReference type="InterPro" id="IPR015797">
    <property type="entry name" value="NUDIX_hydrolase-like_dom_sf"/>
</dbReference>
<dbReference type="EMBL" id="JAAXPG010000005">
    <property type="protein sequence ID" value="NKY97457.1"/>
    <property type="molecule type" value="Genomic_DNA"/>
</dbReference>
<comment type="caution">
    <text evidence="2">The sequence shown here is derived from an EMBL/GenBank/DDBJ whole genome shotgun (WGS) entry which is preliminary data.</text>
</comment>
<dbReference type="InterPro" id="IPR000086">
    <property type="entry name" value="NUDIX_hydrolase_dom"/>
</dbReference>
<feature type="domain" description="Nudix hydrolase" evidence="1">
    <location>
        <begin position="45"/>
        <end position="180"/>
    </location>
</feature>